<dbReference type="Proteomes" id="UP000323176">
    <property type="component" value="Unassembled WGS sequence"/>
</dbReference>
<reference evidence="3 4" key="1">
    <citation type="journal article" date="1992" name="Lakartidningen">
        <title>[Penicillin V and not amoxicillin is the first choice preparation in acute otitis].</title>
        <authorList>
            <person name="Kamme C."/>
            <person name="Lundgren K."/>
            <person name="Prellner K."/>
        </authorList>
    </citation>
    <scope>NUCLEOTIDE SEQUENCE [LARGE SCALE GENOMIC DNA]</scope>
    <source>
        <strain evidence="3 4">PC5538III-hc</strain>
    </source>
</reference>
<dbReference type="InterPro" id="IPR000836">
    <property type="entry name" value="PRTase_dom"/>
</dbReference>
<dbReference type="PANTHER" id="PTHR47505">
    <property type="entry name" value="DNA UTILIZATION PROTEIN YHGH"/>
    <property type="match status" value="1"/>
</dbReference>
<dbReference type="InterPro" id="IPR044005">
    <property type="entry name" value="DZR_2"/>
</dbReference>
<name>A0A5C8F3Q5_BRAPL</name>
<protein>
    <submittedName>
        <fullName evidence="3">ComF family protein</fullName>
    </submittedName>
</protein>
<dbReference type="EMBL" id="SAXY01000020">
    <property type="protein sequence ID" value="TXJ44925.1"/>
    <property type="molecule type" value="Genomic_DNA"/>
</dbReference>
<dbReference type="SUPFAM" id="SSF53271">
    <property type="entry name" value="PRTase-like"/>
    <property type="match status" value="1"/>
</dbReference>
<proteinExistence type="inferred from homology"/>
<dbReference type="OrthoDB" id="9779910at2"/>
<accession>A0A5C8F3Q5</accession>
<dbReference type="PANTHER" id="PTHR47505:SF1">
    <property type="entry name" value="DNA UTILIZATION PROTEIN YHGH"/>
    <property type="match status" value="1"/>
</dbReference>
<dbReference type="Gene3D" id="3.40.50.2020">
    <property type="match status" value="1"/>
</dbReference>
<evidence type="ECO:0000256" key="1">
    <source>
        <dbReference type="ARBA" id="ARBA00008007"/>
    </source>
</evidence>
<sequence>MLKKFFTVIFNILFPNHCIICKNIMQSDNMNYICIDCINKLSYIHRDDYIRCNRCGRIIDTEDSTCICSYENIYFDECKSMLYYDDKTSNLIHKMKFSHRYLICKDFAAMLSFYYKDYINKFDAVSFVPLGKNRLLERGYNQSELIARQISKILNIPLIENIIIRKKESKPLSMIKGKELREKAIKNAFKINKKYKFDNNKKINILIIDDVFTTGSTLNEMSLELRKLEFIGRIGVLTVASAR</sequence>
<dbReference type="InterPro" id="IPR051910">
    <property type="entry name" value="ComF/GntX_DNA_util-trans"/>
</dbReference>
<feature type="domain" description="Double zinc ribbon" evidence="2">
    <location>
        <begin position="10"/>
        <end position="66"/>
    </location>
</feature>
<comment type="caution">
    <text evidence="3">The sequence shown here is derived from an EMBL/GenBank/DDBJ whole genome shotgun (WGS) entry which is preliminary data.</text>
</comment>
<organism evidence="3 4">
    <name type="scientific">Brachyspira pilosicoli</name>
    <name type="common">Serpulina pilosicoli</name>
    <dbReference type="NCBI Taxonomy" id="52584"/>
    <lineage>
        <taxon>Bacteria</taxon>
        <taxon>Pseudomonadati</taxon>
        <taxon>Spirochaetota</taxon>
        <taxon>Spirochaetia</taxon>
        <taxon>Brachyspirales</taxon>
        <taxon>Brachyspiraceae</taxon>
        <taxon>Brachyspira</taxon>
    </lineage>
</organism>
<evidence type="ECO:0000313" key="4">
    <source>
        <dbReference type="Proteomes" id="UP000323176"/>
    </source>
</evidence>
<dbReference type="InterPro" id="IPR029057">
    <property type="entry name" value="PRTase-like"/>
</dbReference>
<evidence type="ECO:0000259" key="2">
    <source>
        <dbReference type="Pfam" id="PF18912"/>
    </source>
</evidence>
<dbReference type="CDD" id="cd06223">
    <property type="entry name" value="PRTases_typeI"/>
    <property type="match status" value="1"/>
</dbReference>
<gene>
    <name evidence="3" type="ORF">EPJ72_03000</name>
</gene>
<comment type="similarity">
    <text evidence="1">Belongs to the ComF/GntX family.</text>
</comment>
<dbReference type="AlphaFoldDB" id="A0A5C8F3Q5"/>
<evidence type="ECO:0000313" key="3">
    <source>
        <dbReference type="EMBL" id="TXJ44925.1"/>
    </source>
</evidence>
<dbReference type="Pfam" id="PF18912">
    <property type="entry name" value="DZR_2"/>
    <property type="match status" value="1"/>
</dbReference>